<comment type="cofactor">
    <cofactor evidence="1">
        <name>Zn(2+)</name>
        <dbReference type="ChEBI" id="CHEBI:29105"/>
    </cofactor>
</comment>
<dbReference type="AlphaFoldDB" id="A0A4V4NF27"/>
<dbReference type="PANTHER" id="PTHR11774">
    <property type="entry name" value="GERANYLGERANYL TRANSFERASE TYPE BETA SUBUNIT"/>
    <property type="match status" value="1"/>
</dbReference>
<dbReference type="EMBL" id="SELW01000677">
    <property type="protein sequence ID" value="TID13556.1"/>
    <property type="molecule type" value="Genomic_DNA"/>
</dbReference>
<evidence type="ECO:0000256" key="6">
    <source>
        <dbReference type="ARBA" id="ARBA00022737"/>
    </source>
</evidence>
<evidence type="ECO:0000259" key="8">
    <source>
        <dbReference type="Pfam" id="PF00432"/>
    </source>
</evidence>
<dbReference type="Gene3D" id="1.50.10.20">
    <property type="match status" value="1"/>
</dbReference>
<keyword evidence="3" id="KW-0637">Prenyltransferase</keyword>
<organism evidence="9 10">
    <name type="scientific">Pichia inconspicua</name>
    <dbReference type="NCBI Taxonomy" id="52247"/>
    <lineage>
        <taxon>Eukaryota</taxon>
        <taxon>Fungi</taxon>
        <taxon>Dikarya</taxon>
        <taxon>Ascomycota</taxon>
        <taxon>Saccharomycotina</taxon>
        <taxon>Pichiomycetes</taxon>
        <taxon>Pichiales</taxon>
        <taxon>Pichiaceae</taxon>
        <taxon>Pichia</taxon>
    </lineage>
</organism>
<dbReference type="OrthoDB" id="24893at2759"/>
<accession>A0A4V4NF27</accession>
<gene>
    <name evidence="9" type="ORF">CANINC_004914</name>
</gene>
<dbReference type="SUPFAM" id="SSF48239">
    <property type="entry name" value="Terpenoid cyclases/Protein prenyltransferases"/>
    <property type="match status" value="1"/>
</dbReference>
<evidence type="ECO:0000256" key="7">
    <source>
        <dbReference type="ARBA" id="ARBA00022833"/>
    </source>
</evidence>
<dbReference type="Pfam" id="PF00432">
    <property type="entry name" value="Prenyltrans"/>
    <property type="match status" value="1"/>
</dbReference>
<evidence type="ECO:0000256" key="3">
    <source>
        <dbReference type="ARBA" id="ARBA00022602"/>
    </source>
</evidence>
<reference evidence="9 10" key="1">
    <citation type="journal article" date="2019" name="Front. Genet.">
        <title>Whole-Genome Sequencing of the Opportunistic Yeast Pathogen Candida inconspicua Uncovers Its Hybrid Origin.</title>
        <authorList>
            <person name="Mixao V."/>
            <person name="Hansen A.P."/>
            <person name="Saus E."/>
            <person name="Boekhout T."/>
            <person name="Lass-Florl C."/>
            <person name="Gabaldon T."/>
        </authorList>
    </citation>
    <scope>NUCLEOTIDE SEQUENCE [LARGE SCALE GENOMIC DNA]</scope>
    <source>
        <strain evidence="9 10">CBS 180</strain>
    </source>
</reference>
<proteinExistence type="inferred from homology"/>
<keyword evidence="5" id="KW-0479">Metal-binding</keyword>
<comment type="caution">
    <text evidence="9">The sequence shown here is derived from an EMBL/GenBank/DDBJ whole genome shotgun (WGS) entry which is preliminary data.</text>
</comment>
<dbReference type="InterPro" id="IPR001330">
    <property type="entry name" value="Prenyltrans"/>
</dbReference>
<comment type="similarity">
    <text evidence="2">Belongs to the protein prenyltransferase subunit beta family.</text>
</comment>
<evidence type="ECO:0000256" key="4">
    <source>
        <dbReference type="ARBA" id="ARBA00022679"/>
    </source>
</evidence>
<evidence type="ECO:0000256" key="1">
    <source>
        <dbReference type="ARBA" id="ARBA00001947"/>
    </source>
</evidence>
<keyword evidence="10" id="KW-1185">Reference proteome</keyword>
<dbReference type="GO" id="GO:0046872">
    <property type="term" value="F:metal ion binding"/>
    <property type="evidence" value="ECO:0007669"/>
    <property type="project" value="UniProtKB-KW"/>
</dbReference>
<evidence type="ECO:0000313" key="10">
    <source>
        <dbReference type="Proteomes" id="UP000307173"/>
    </source>
</evidence>
<name>A0A4V4NF27_9ASCO</name>
<dbReference type="PANTHER" id="PTHR11774:SF4">
    <property type="entry name" value="GERANYLGERANYL TRANSFERASE TYPE-1 SUBUNIT BETA"/>
    <property type="match status" value="1"/>
</dbReference>
<sequence>MFLNPLKINHHIQCHSRFLGLLPAKFQSEDSNTLAIAYFSLSSLELLNALDTVFTHSEKRSLTNYIYKHLIETDNYAGFCGSLTYLPHNESSIELAATCFALQSLIVLKDDLHRVIIRTIQECQTEDGGFTNTLTSAHTFSTNEALDLRYCMIATTIIKLLLRDTTSIAKTIDVNSLITFISNLQNIDGGYGMRSGDESHAGMVFCAVDALAMISDNNQHYDNNEALIDFLVHRQIWYDEYNKTELSHNAYADIADNGGFNGRLNKAGDTCYVFWTLAALNICSKDSLINKEAAGMFLLNGTQNNFMGGFNKTANSDELPDPLHSFLGLAALSILGHEKVGKINTQFVLPESSYKHWQSLSLS</sequence>
<dbReference type="GO" id="GO:0004662">
    <property type="term" value="F:CAAX-protein geranylgeranyltransferase activity"/>
    <property type="evidence" value="ECO:0007669"/>
    <property type="project" value="TreeGrafter"/>
</dbReference>
<evidence type="ECO:0000256" key="2">
    <source>
        <dbReference type="ARBA" id="ARBA00010497"/>
    </source>
</evidence>
<keyword evidence="7" id="KW-0862">Zinc</keyword>
<feature type="domain" description="Prenyltransferase alpha-alpha toroid" evidence="8">
    <location>
        <begin position="6"/>
        <end position="347"/>
    </location>
</feature>
<evidence type="ECO:0000313" key="9">
    <source>
        <dbReference type="EMBL" id="TID13556.1"/>
    </source>
</evidence>
<keyword evidence="4" id="KW-0808">Transferase</keyword>
<dbReference type="InterPro" id="IPR045089">
    <property type="entry name" value="PGGT1B-like"/>
</dbReference>
<keyword evidence="6" id="KW-0677">Repeat</keyword>
<dbReference type="Proteomes" id="UP000307173">
    <property type="component" value="Unassembled WGS sequence"/>
</dbReference>
<dbReference type="InterPro" id="IPR008930">
    <property type="entry name" value="Terpenoid_cyclase/PrenylTrfase"/>
</dbReference>
<protein>
    <recommendedName>
        <fullName evidence="8">Prenyltransferase alpha-alpha toroid domain-containing protein</fullName>
    </recommendedName>
</protein>
<evidence type="ECO:0000256" key="5">
    <source>
        <dbReference type="ARBA" id="ARBA00022723"/>
    </source>
</evidence>
<dbReference type="GO" id="GO:0005953">
    <property type="term" value="C:CAAX-protein geranylgeranyltransferase complex"/>
    <property type="evidence" value="ECO:0007669"/>
    <property type="project" value="TreeGrafter"/>
</dbReference>
<dbReference type="STRING" id="52247.A0A4V4NF27"/>